<dbReference type="AlphaFoldDB" id="A0A8S2PAF3"/>
<accession>A0A8S2PAF3</accession>
<dbReference type="InterPro" id="IPR050952">
    <property type="entry name" value="TRIM-NHL_E3_ligases"/>
</dbReference>
<dbReference type="SUPFAM" id="SSF63829">
    <property type="entry name" value="Calcium-dependent phosphotriesterase"/>
    <property type="match status" value="1"/>
</dbReference>
<keyword evidence="1" id="KW-1133">Transmembrane helix</keyword>
<dbReference type="InterPro" id="IPR011042">
    <property type="entry name" value="6-blade_b-propeller_TolB-like"/>
</dbReference>
<protein>
    <submittedName>
        <fullName evidence="2">Uncharacterized protein</fullName>
    </submittedName>
</protein>
<sequence length="275" mass="31497">MKNAFCLIAYLFRSSSYRTSLYYPFCFIYPLSMMHTLMTTLYFGVVCLHQYQLKLAINGTSVSGTSAQQLTFPQDIFAHDKTKRLYVSDMFNNRIQIFPLDRSTTTDCTGVWLDKEKKNFYVRYRILKWSSKTNSTLIVAGETGQKEPRANHLNEPQGIYVDSTTQAAYIADLINHRVQKWAKDAKEGVTVAGSSDGDPGSFVKSLDRPYGLRVDEETKIVYVVDLLNNQFQRWKHDENEGDTIAGGNAMVEIVLFQLLFKQILFEVFVKKAIEI</sequence>
<dbReference type="Proteomes" id="UP000676336">
    <property type="component" value="Unassembled WGS sequence"/>
</dbReference>
<proteinExistence type="predicted"/>
<dbReference type="CDD" id="cd05819">
    <property type="entry name" value="NHL"/>
    <property type="match status" value="1"/>
</dbReference>
<dbReference type="Gene3D" id="2.120.10.30">
    <property type="entry name" value="TolB, C-terminal domain"/>
    <property type="match status" value="1"/>
</dbReference>
<organism evidence="2 3">
    <name type="scientific">Rotaria magnacalcarata</name>
    <dbReference type="NCBI Taxonomy" id="392030"/>
    <lineage>
        <taxon>Eukaryota</taxon>
        <taxon>Metazoa</taxon>
        <taxon>Spiralia</taxon>
        <taxon>Gnathifera</taxon>
        <taxon>Rotifera</taxon>
        <taxon>Eurotatoria</taxon>
        <taxon>Bdelloidea</taxon>
        <taxon>Philodinida</taxon>
        <taxon>Philodinidae</taxon>
        <taxon>Rotaria</taxon>
    </lineage>
</organism>
<evidence type="ECO:0000256" key="1">
    <source>
        <dbReference type="SAM" id="Phobius"/>
    </source>
</evidence>
<reference evidence="2" key="1">
    <citation type="submission" date="2021-02" db="EMBL/GenBank/DDBJ databases">
        <authorList>
            <person name="Nowell W R."/>
        </authorList>
    </citation>
    <scope>NUCLEOTIDE SEQUENCE</scope>
</reference>
<dbReference type="PANTHER" id="PTHR24104">
    <property type="entry name" value="E3 UBIQUITIN-PROTEIN LIGASE NHLRC1-RELATED"/>
    <property type="match status" value="1"/>
</dbReference>
<feature type="transmembrane region" description="Helical" evidence="1">
    <location>
        <begin position="26"/>
        <end position="48"/>
    </location>
</feature>
<keyword evidence="1" id="KW-0812">Transmembrane</keyword>
<keyword evidence="1" id="KW-0472">Membrane</keyword>
<evidence type="ECO:0000313" key="3">
    <source>
        <dbReference type="Proteomes" id="UP000676336"/>
    </source>
</evidence>
<evidence type="ECO:0000313" key="2">
    <source>
        <dbReference type="EMBL" id="CAF4042543.1"/>
    </source>
</evidence>
<gene>
    <name evidence="2" type="ORF">SMN809_LOCUS14191</name>
</gene>
<dbReference type="EMBL" id="CAJOBI010005793">
    <property type="protein sequence ID" value="CAF4042543.1"/>
    <property type="molecule type" value="Genomic_DNA"/>
</dbReference>
<comment type="caution">
    <text evidence="2">The sequence shown here is derived from an EMBL/GenBank/DDBJ whole genome shotgun (WGS) entry which is preliminary data.</text>
</comment>
<name>A0A8S2PAF3_9BILA</name>